<organism evidence="2 3">
    <name type="scientific">Pseudooceanicola nitratireducens</name>
    <dbReference type="NCBI Taxonomy" id="517719"/>
    <lineage>
        <taxon>Bacteria</taxon>
        <taxon>Pseudomonadati</taxon>
        <taxon>Pseudomonadota</taxon>
        <taxon>Alphaproteobacteria</taxon>
        <taxon>Rhodobacterales</taxon>
        <taxon>Paracoccaceae</taxon>
        <taxon>Pseudooceanicola</taxon>
    </lineage>
</organism>
<dbReference type="Proteomes" id="UP000231644">
    <property type="component" value="Unassembled WGS sequence"/>
</dbReference>
<evidence type="ECO:0000313" key="3">
    <source>
        <dbReference type="Proteomes" id="UP000231644"/>
    </source>
</evidence>
<evidence type="ECO:0000313" key="2">
    <source>
        <dbReference type="EMBL" id="SFC87079.1"/>
    </source>
</evidence>
<proteinExistence type="predicted"/>
<feature type="chain" id="PRO_5014167488" description="NADH dehydrogenase" evidence="1">
    <location>
        <begin position="27"/>
        <end position="93"/>
    </location>
</feature>
<reference evidence="2 3" key="1">
    <citation type="submission" date="2016-10" db="EMBL/GenBank/DDBJ databases">
        <authorList>
            <person name="de Groot N.N."/>
        </authorList>
    </citation>
    <scope>NUCLEOTIDE SEQUENCE [LARGE SCALE GENOMIC DNA]</scope>
    <source>
        <strain evidence="2 3">DSM 29619</strain>
    </source>
</reference>
<evidence type="ECO:0000256" key="1">
    <source>
        <dbReference type="SAM" id="SignalP"/>
    </source>
</evidence>
<protein>
    <recommendedName>
        <fullName evidence="4">NADH dehydrogenase</fullName>
    </recommendedName>
</protein>
<evidence type="ECO:0008006" key="4">
    <source>
        <dbReference type="Google" id="ProtNLM"/>
    </source>
</evidence>
<sequence length="93" mass="9595">MTRFALSLPVIGLLAACAMPPSGVPADAVTAYDDAVASVGCVMRSDKDYLPVELQTGMTRDQVLEMTAFKLANGQAGKLEDGSVKLMTGACAA</sequence>
<dbReference type="STRING" id="517719.SAMN05421762_2517"/>
<keyword evidence="3" id="KW-1185">Reference proteome</keyword>
<dbReference type="AlphaFoldDB" id="A0A1I1MNX8"/>
<dbReference type="EMBL" id="FOLX01000001">
    <property type="protein sequence ID" value="SFC87079.1"/>
    <property type="molecule type" value="Genomic_DNA"/>
</dbReference>
<feature type="signal peptide" evidence="1">
    <location>
        <begin position="1"/>
        <end position="26"/>
    </location>
</feature>
<keyword evidence="1" id="KW-0732">Signal</keyword>
<name>A0A1I1MNX8_9RHOB</name>
<accession>A0A1I1MNX8</accession>
<gene>
    <name evidence="2" type="ORF">SAMN05421762_2517</name>
</gene>
<dbReference type="PROSITE" id="PS51257">
    <property type="entry name" value="PROKAR_LIPOPROTEIN"/>
    <property type="match status" value="1"/>
</dbReference>
<dbReference type="RefSeq" id="WP_244525588.1">
    <property type="nucleotide sequence ID" value="NZ_FNZG01000001.1"/>
</dbReference>